<protein>
    <submittedName>
        <fullName evidence="1">Uncharacterized protein</fullName>
    </submittedName>
</protein>
<keyword evidence="2" id="KW-1185">Reference proteome</keyword>
<sequence>MISVFIGISLLAPDDSKGGEVMDSPSSKVNTDVESLLIEELPSIKDMKSLARAVATKATAATMRANSTCTLLLGIRGGDLSKLLSLRNPSGWNRISVVEKTVKYVGIYFK</sequence>
<dbReference type="Proteomes" id="UP001056120">
    <property type="component" value="Linkage Group LG02"/>
</dbReference>
<proteinExistence type="predicted"/>
<reference evidence="1 2" key="2">
    <citation type="journal article" date="2022" name="Mol. Ecol. Resour.">
        <title>The genomes of chicory, endive, great burdock and yacon provide insights into Asteraceae paleo-polyploidization history and plant inulin production.</title>
        <authorList>
            <person name="Fan W."/>
            <person name="Wang S."/>
            <person name="Wang H."/>
            <person name="Wang A."/>
            <person name="Jiang F."/>
            <person name="Liu H."/>
            <person name="Zhao H."/>
            <person name="Xu D."/>
            <person name="Zhang Y."/>
        </authorList>
    </citation>
    <scope>NUCLEOTIDE SEQUENCE [LARGE SCALE GENOMIC DNA]</scope>
    <source>
        <strain evidence="2">cv. Yunnan</strain>
        <tissue evidence="1">Leaves</tissue>
    </source>
</reference>
<comment type="caution">
    <text evidence="1">The sequence shown here is derived from an EMBL/GenBank/DDBJ whole genome shotgun (WGS) entry which is preliminary data.</text>
</comment>
<reference evidence="2" key="1">
    <citation type="journal article" date="2022" name="Mol. Ecol. Resour.">
        <title>The genomes of chicory, endive, great burdock and yacon provide insights into Asteraceae palaeo-polyploidization history and plant inulin production.</title>
        <authorList>
            <person name="Fan W."/>
            <person name="Wang S."/>
            <person name="Wang H."/>
            <person name="Wang A."/>
            <person name="Jiang F."/>
            <person name="Liu H."/>
            <person name="Zhao H."/>
            <person name="Xu D."/>
            <person name="Zhang Y."/>
        </authorList>
    </citation>
    <scope>NUCLEOTIDE SEQUENCE [LARGE SCALE GENOMIC DNA]</scope>
    <source>
        <strain evidence="2">cv. Yunnan</strain>
    </source>
</reference>
<evidence type="ECO:0000313" key="1">
    <source>
        <dbReference type="EMBL" id="KAI3825336.1"/>
    </source>
</evidence>
<dbReference type="EMBL" id="CM042019">
    <property type="protein sequence ID" value="KAI3825336.1"/>
    <property type="molecule type" value="Genomic_DNA"/>
</dbReference>
<evidence type="ECO:0000313" key="2">
    <source>
        <dbReference type="Proteomes" id="UP001056120"/>
    </source>
</evidence>
<organism evidence="1 2">
    <name type="scientific">Smallanthus sonchifolius</name>
    <dbReference type="NCBI Taxonomy" id="185202"/>
    <lineage>
        <taxon>Eukaryota</taxon>
        <taxon>Viridiplantae</taxon>
        <taxon>Streptophyta</taxon>
        <taxon>Embryophyta</taxon>
        <taxon>Tracheophyta</taxon>
        <taxon>Spermatophyta</taxon>
        <taxon>Magnoliopsida</taxon>
        <taxon>eudicotyledons</taxon>
        <taxon>Gunneridae</taxon>
        <taxon>Pentapetalae</taxon>
        <taxon>asterids</taxon>
        <taxon>campanulids</taxon>
        <taxon>Asterales</taxon>
        <taxon>Asteraceae</taxon>
        <taxon>Asteroideae</taxon>
        <taxon>Heliantheae alliance</taxon>
        <taxon>Millerieae</taxon>
        <taxon>Smallanthus</taxon>
    </lineage>
</organism>
<accession>A0ACB9JZ72</accession>
<name>A0ACB9JZ72_9ASTR</name>
<gene>
    <name evidence="1" type="ORF">L1987_06818</name>
</gene>